<dbReference type="Pfam" id="PF00593">
    <property type="entry name" value="TonB_dep_Rec_b-barrel"/>
    <property type="match status" value="1"/>
</dbReference>
<protein>
    <submittedName>
        <fullName evidence="16">TonB-dependent receptor</fullName>
    </submittedName>
</protein>
<evidence type="ECO:0000259" key="14">
    <source>
        <dbReference type="Pfam" id="PF00593"/>
    </source>
</evidence>
<evidence type="ECO:0000256" key="7">
    <source>
        <dbReference type="ARBA" id="ARBA00023065"/>
    </source>
</evidence>
<dbReference type="InterPro" id="IPR036942">
    <property type="entry name" value="Beta-barrel_TonB_sf"/>
</dbReference>
<evidence type="ECO:0000256" key="11">
    <source>
        <dbReference type="PROSITE-ProRule" id="PRU01360"/>
    </source>
</evidence>
<evidence type="ECO:0000256" key="6">
    <source>
        <dbReference type="ARBA" id="ARBA00023004"/>
    </source>
</evidence>
<feature type="domain" description="TonB-dependent receptor-like beta-barrel" evidence="14">
    <location>
        <begin position="448"/>
        <end position="935"/>
    </location>
</feature>
<evidence type="ECO:0000259" key="15">
    <source>
        <dbReference type="Pfam" id="PF07715"/>
    </source>
</evidence>
<keyword evidence="5 11" id="KW-0812">Transmembrane</keyword>
<evidence type="ECO:0000313" key="17">
    <source>
        <dbReference type="Proteomes" id="UP001083770"/>
    </source>
</evidence>
<evidence type="ECO:0000256" key="3">
    <source>
        <dbReference type="ARBA" id="ARBA00022452"/>
    </source>
</evidence>
<dbReference type="InterPro" id="IPR000531">
    <property type="entry name" value="Beta-barrel_TonB"/>
</dbReference>
<keyword evidence="9 11" id="KW-0472">Membrane</keyword>
<comment type="subcellular location">
    <subcellularLocation>
        <location evidence="1 11">Cell outer membrane</location>
        <topology evidence="1 11">Multi-pass membrane protein</topology>
    </subcellularLocation>
</comment>
<dbReference type="Proteomes" id="UP001083770">
    <property type="component" value="Unassembled WGS sequence"/>
</dbReference>
<keyword evidence="3 11" id="KW-1134">Transmembrane beta strand</keyword>
<feature type="domain" description="TonB-dependent receptor plug" evidence="15">
    <location>
        <begin position="52"/>
        <end position="159"/>
    </location>
</feature>
<evidence type="ECO:0000256" key="9">
    <source>
        <dbReference type="ARBA" id="ARBA00023136"/>
    </source>
</evidence>
<evidence type="ECO:0000256" key="10">
    <source>
        <dbReference type="ARBA" id="ARBA00023237"/>
    </source>
</evidence>
<dbReference type="InterPro" id="IPR039426">
    <property type="entry name" value="TonB-dep_rcpt-like"/>
</dbReference>
<evidence type="ECO:0000256" key="5">
    <source>
        <dbReference type="ARBA" id="ARBA00022692"/>
    </source>
</evidence>
<keyword evidence="7" id="KW-0406">Ion transport</keyword>
<reference evidence="16" key="1">
    <citation type="submission" date="2022-12" db="EMBL/GenBank/DDBJ databases">
        <title>Bacterial isolates from different developmental stages of Nematostella vectensis.</title>
        <authorList>
            <person name="Fraune S."/>
        </authorList>
    </citation>
    <scope>NUCLEOTIDE SEQUENCE</scope>
    <source>
        <strain evidence="16">G21632-S1</strain>
    </source>
</reference>
<dbReference type="PANTHER" id="PTHR32552:SF81">
    <property type="entry name" value="TONB-DEPENDENT OUTER MEMBRANE RECEPTOR"/>
    <property type="match status" value="1"/>
</dbReference>
<evidence type="ECO:0000313" key="16">
    <source>
        <dbReference type="EMBL" id="MCZ4298216.1"/>
    </source>
</evidence>
<keyword evidence="8 12" id="KW-0798">TonB box</keyword>
<feature type="chain" id="PRO_5047412205" evidence="13">
    <location>
        <begin position="30"/>
        <end position="973"/>
    </location>
</feature>
<proteinExistence type="inferred from homology"/>
<evidence type="ECO:0000256" key="4">
    <source>
        <dbReference type="ARBA" id="ARBA00022496"/>
    </source>
</evidence>
<dbReference type="PANTHER" id="PTHR32552">
    <property type="entry name" value="FERRICHROME IRON RECEPTOR-RELATED"/>
    <property type="match status" value="1"/>
</dbReference>
<keyword evidence="4" id="KW-0410">Iron transport</keyword>
<evidence type="ECO:0000256" key="12">
    <source>
        <dbReference type="RuleBase" id="RU003357"/>
    </source>
</evidence>
<evidence type="ECO:0000256" key="1">
    <source>
        <dbReference type="ARBA" id="ARBA00004571"/>
    </source>
</evidence>
<keyword evidence="13" id="KW-0732">Signal</keyword>
<gene>
    <name evidence="16" type="ORF">O4G74_09115</name>
</gene>
<feature type="signal peptide" evidence="13">
    <location>
        <begin position="1"/>
        <end position="29"/>
    </location>
</feature>
<accession>A0ABT4LV68</accession>
<keyword evidence="6" id="KW-0408">Iron</keyword>
<dbReference type="PROSITE" id="PS52016">
    <property type="entry name" value="TONB_DEPENDENT_REC_3"/>
    <property type="match status" value="1"/>
</dbReference>
<comment type="caution">
    <text evidence="16">The sequence shown here is derived from an EMBL/GenBank/DDBJ whole genome shotgun (WGS) entry which is preliminary data.</text>
</comment>
<keyword evidence="2 11" id="KW-0813">Transport</keyword>
<keyword evidence="16" id="KW-0675">Receptor</keyword>
<evidence type="ECO:0000256" key="2">
    <source>
        <dbReference type="ARBA" id="ARBA00022448"/>
    </source>
</evidence>
<keyword evidence="17" id="KW-1185">Reference proteome</keyword>
<keyword evidence="10 11" id="KW-0998">Cell outer membrane</keyword>
<dbReference type="Gene3D" id="2.40.170.20">
    <property type="entry name" value="TonB-dependent receptor, beta-barrel domain"/>
    <property type="match status" value="3"/>
</dbReference>
<dbReference type="InterPro" id="IPR012910">
    <property type="entry name" value="Plug_dom"/>
</dbReference>
<dbReference type="SUPFAM" id="SSF56935">
    <property type="entry name" value="Porins"/>
    <property type="match status" value="1"/>
</dbReference>
<dbReference type="EMBL" id="JAPWGW010000002">
    <property type="protein sequence ID" value="MCZ4298216.1"/>
    <property type="molecule type" value="Genomic_DNA"/>
</dbReference>
<evidence type="ECO:0000256" key="13">
    <source>
        <dbReference type="SAM" id="SignalP"/>
    </source>
</evidence>
<name>A0ABT4LV68_9PROT</name>
<comment type="similarity">
    <text evidence="11 12">Belongs to the TonB-dependent receptor family.</text>
</comment>
<dbReference type="Pfam" id="PF07715">
    <property type="entry name" value="Plug"/>
    <property type="match status" value="1"/>
</dbReference>
<sequence>MNLSRKVLTVCLLGSVSISSLGAGLSAQAQDSDSVRTLQSVVVTTQKAQESVQDVPIAVSAFDDEAIERLQLTGGPDLTKAVPNVSFTKGQFTGFNLKIRGIGVDVVATSGDAGVGIHQNDVPLQSNRLFESEFFDTERVEVLRGPQGTLYGRNATGGVFNLITAKPVFGEYQADAALTYGNYNTIKAKGMANIPFGDRVALRVAGSLTQRDGYVENLVTGNDVDDRDLWSVRATLGFEPTESFRGWLLYEHFEEEDARLRSGKQLCKKDPLDTNFAGIPIAFEDQIYTSQGCLSAPFSESRDTVNSVATLAGGLAVRAGLLNGDAFTAPAIQDLRTIAAGFDPFYQAEQDLWTLNLSWDVTDTLEFTSLTSRNETSVISVEDVSKVEPTITFNDFSSIPPGINPSIDLYNALFPGGVVNDPQIGPSNLYTVADPSGATSEAFTQELRLQSDFDGPFNFNVGAIYMDYEAGNSDVIDGYYFVSNALTGLLQLHNASLAQGGPPAIPGVPFPASLDTSNVDGDTNILNSLNGLGRNYFRTVSPYELQSTALFGETYYDLTDDLTFTLGLRYTKDEKSQKNIPTYLFTPDAVRPDPTAPVPSPATEAELDGTVDGIFEVEFEEVTGRAGVDWSPNFSFTDDTLLYGFYSRGYKGGGINPPQPAENANAFPNTFEPEFINAYEVGTKNLFAEGTQQLNLTGFYYDYTDYQITQVINRASVNFNVDAELYGLEVEYLWSPADNWLLTANLGLLETELVDVFAIDVLDRTASNPDFVVIKNAANYSNCVVSAQGYATVLGAIAAGQLAPGSTAGLCLGNFAGQEAAFGLGNVSYMDGDGATRAVGALTPFDGVNKDLRGNNLPGAPDTTLNLAAEYTWSALGNSDWKLTVRGDYYYQADSFSRIWNVGRDQIDSWENFNLSLVLANTESGLQIEAFAKNLFDEEVITGAYLQDDSPGLYSNAFLTEPALYGVTISKSW</sequence>
<dbReference type="RefSeq" id="WP_026180627.1">
    <property type="nucleotide sequence ID" value="NZ_JAPWGW010000002.1"/>
</dbReference>
<organism evidence="16 17">
    <name type="scientific">Henriciella marina</name>
    <dbReference type="NCBI Taxonomy" id="453851"/>
    <lineage>
        <taxon>Bacteria</taxon>
        <taxon>Pseudomonadati</taxon>
        <taxon>Pseudomonadota</taxon>
        <taxon>Alphaproteobacteria</taxon>
        <taxon>Hyphomonadales</taxon>
        <taxon>Hyphomonadaceae</taxon>
        <taxon>Henriciella</taxon>
    </lineage>
</organism>
<evidence type="ECO:0000256" key="8">
    <source>
        <dbReference type="ARBA" id="ARBA00023077"/>
    </source>
</evidence>